<evidence type="ECO:0000313" key="3">
    <source>
        <dbReference type="EMBL" id="OTG30747.1"/>
    </source>
</evidence>
<feature type="compositionally biased region" description="Basic residues" evidence="1">
    <location>
        <begin position="59"/>
        <end position="70"/>
    </location>
</feature>
<dbReference type="Proteomes" id="UP000215914">
    <property type="component" value="Chromosome 3"/>
</dbReference>
<evidence type="ECO:0000313" key="2">
    <source>
        <dbReference type="EMBL" id="KAF5813931.1"/>
    </source>
</evidence>
<gene>
    <name evidence="3" type="ORF">HannXRQ_Chr03g0067891</name>
    <name evidence="2" type="ORF">HanXRQr2_Chr03g0104601</name>
</gene>
<reference evidence="2 4" key="1">
    <citation type="journal article" date="2017" name="Nature">
        <title>The sunflower genome provides insights into oil metabolism, flowering and Asterid evolution.</title>
        <authorList>
            <person name="Badouin H."/>
            <person name="Gouzy J."/>
            <person name="Grassa C.J."/>
            <person name="Murat F."/>
            <person name="Staton S.E."/>
            <person name="Cottret L."/>
            <person name="Lelandais-Briere C."/>
            <person name="Owens G.L."/>
            <person name="Carrere S."/>
            <person name="Mayjonade B."/>
            <person name="Legrand L."/>
            <person name="Gill N."/>
            <person name="Kane N.C."/>
            <person name="Bowers J.E."/>
            <person name="Hubner S."/>
            <person name="Bellec A."/>
            <person name="Berard A."/>
            <person name="Berges H."/>
            <person name="Blanchet N."/>
            <person name="Boniface M.C."/>
            <person name="Brunel D."/>
            <person name="Catrice O."/>
            <person name="Chaidir N."/>
            <person name="Claudel C."/>
            <person name="Donnadieu C."/>
            <person name="Faraut T."/>
            <person name="Fievet G."/>
            <person name="Helmstetter N."/>
            <person name="King M."/>
            <person name="Knapp S.J."/>
            <person name="Lai Z."/>
            <person name="Le Paslier M.C."/>
            <person name="Lippi Y."/>
            <person name="Lorenzon L."/>
            <person name="Mandel J.R."/>
            <person name="Marage G."/>
            <person name="Marchand G."/>
            <person name="Marquand E."/>
            <person name="Bret-Mestries E."/>
            <person name="Morien E."/>
            <person name="Nambeesan S."/>
            <person name="Nguyen T."/>
            <person name="Pegot-Espagnet P."/>
            <person name="Pouilly N."/>
            <person name="Raftis F."/>
            <person name="Sallet E."/>
            <person name="Schiex T."/>
            <person name="Thomas J."/>
            <person name="Vandecasteele C."/>
            <person name="Vares D."/>
            <person name="Vear F."/>
            <person name="Vautrin S."/>
            <person name="Crespi M."/>
            <person name="Mangin B."/>
            <person name="Burke J.M."/>
            <person name="Salse J."/>
            <person name="Munos S."/>
            <person name="Vincourt P."/>
            <person name="Rieseberg L.H."/>
            <person name="Langlade N.B."/>
        </authorList>
    </citation>
    <scope>NUCLEOTIDE SEQUENCE [LARGE SCALE GENOMIC DNA]</scope>
    <source>
        <strain evidence="4">cv. SF193</strain>
        <tissue evidence="2">Leaves</tissue>
    </source>
</reference>
<dbReference type="EMBL" id="MNCJ02000318">
    <property type="protein sequence ID" value="KAF5813931.1"/>
    <property type="molecule type" value="Genomic_DNA"/>
</dbReference>
<protein>
    <submittedName>
        <fullName evidence="3">Uncharacterized protein</fullName>
    </submittedName>
</protein>
<dbReference type="AlphaFoldDB" id="A0A251V553"/>
<reference evidence="3" key="2">
    <citation type="submission" date="2017-02" db="EMBL/GenBank/DDBJ databases">
        <title>Sunflower complete genome.</title>
        <authorList>
            <person name="Langlade N."/>
            <person name="Munos S."/>
        </authorList>
    </citation>
    <scope>NUCLEOTIDE SEQUENCE [LARGE SCALE GENOMIC DNA]</scope>
    <source>
        <tissue evidence="3">Leaves</tissue>
    </source>
</reference>
<evidence type="ECO:0000256" key="1">
    <source>
        <dbReference type="SAM" id="MobiDB-lite"/>
    </source>
</evidence>
<accession>A0A251V553</accession>
<feature type="region of interest" description="Disordered" evidence="1">
    <location>
        <begin position="37"/>
        <end position="87"/>
    </location>
</feature>
<proteinExistence type="predicted"/>
<organism evidence="3 4">
    <name type="scientific">Helianthus annuus</name>
    <name type="common">Common sunflower</name>
    <dbReference type="NCBI Taxonomy" id="4232"/>
    <lineage>
        <taxon>Eukaryota</taxon>
        <taxon>Viridiplantae</taxon>
        <taxon>Streptophyta</taxon>
        <taxon>Embryophyta</taxon>
        <taxon>Tracheophyta</taxon>
        <taxon>Spermatophyta</taxon>
        <taxon>Magnoliopsida</taxon>
        <taxon>eudicotyledons</taxon>
        <taxon>Gunneridae</taxon>
        <taxon>Pentapetalae</taxon>
        <taxon>asterids</taxon>
        <taxon>campanulids</taxon>
        <taxon>Asterales</taxon>
        <taxon>Asteraceae</taxon>
        <taxon>Asteroideae</taxon>
        <taxon>Heliantheae alliance</taxon>
        <taxon>Heliantheae</taxon>
        <taxon>Helianthus</taxon>
    </lineage>
</organism>
<reference evidence="2" key="3">
    <citation type="submission" date="2020-06" db="EMBL/GenBank/DDBJ databases">
        <title>Helianthus annuus Genome sequencing and assembly Release 2.</title>
        <authorList>
            <person name="Gouzy J."/>
            <person name="Langlade N."/>
            <person name="Munos S."/>
        </authorList>
    </citation>
    <scope>NUCLEOTIDE SEQUENCE</scope>
    <source>
        <tissue evidence="2">Leaves</tissue>
    </source>
</reference>
<feature type="compositionally biased region" description="Polar residues" evidence="1">
    <location>
        <begin position="41"/>
        <end position="58"/>
    </location>
</feature>
<evidence type="ECO:0000313" key="4">
    <source>
        <dbReference type="Proteomes" id="UP000215914"/>
    </source>
</evidence>
<dbReference type="EMBL" id="CM007892">
    <property type="protein sequence ID" value="OTG30747.1"/>
    <property type="molecule type" value="Genomic_DNA"/>
</dbReference>
<name>A0A251V553_HELAN</name>
<sequence>MKQQIKKNQILIILGILVKFPKKLLIKKSNRKYIHSHELPSPQNFPQTLPLPSNPNARSKTHGGKSHGGKSHGDNLHFSPNRRQPSSHLCGGYNCAFSSRTLIPALMVTMAKSPQANDGYSSGKPPQVNLFLKLLNPALTQ</sequence>
<dbReference type="InParanoid" id="A0A251V553"/>
<dbReference type="Gramene" id="mRNA:HanXRQr2_Chr03g0104601">
    <property type="protein sequence ID" value="CDS:HanXRQr2_Chr03g0104601.1"/>
    <property type="gene ID" value="HanXRQr2_Chr03g0104601"/>
</dbReference>
<keyword evidence="4" id="KW-1185">Reference proteome</keyword>